<protein>
    <submittedName>
        <fullName evidence="1">Uncharacterized protein</fullName>
    </submittedName>
</protein>
<sequence length="173" mass="18839">MKVIGIIMNVLATLWAGLGLLVMLIPDEDYTPLEDFIGSSIFFYVPALIVIVIGSFIIRAANLNRAKEEEFRSNAAYNRRLSEARADYDQATGYRGPSSRNEPRRESEFAPPNPPGSYTSDGSAYDSGSSGRPMRPNQAPIVEATCRSCGARKTLRAGTSVECEYCGSTITAD</sequence>
<dbReference type="EMBL" id="JBBKAR010000001">
    <property type="protein sequence ID" value="MEJ8302470.1"/>
    <property type="molecule type" value="Genomic_DNA"/>
</dbReference>
<organism evidence="1 2">
    <name type="scientific">Saccharibacillus sacchari</name>
    <dbReference type="NCBI Taxonomy" id="456493"/>
    <lineage>
        <taxon>Bacteria</taxon>
        <taxon>Bacillati</taxon>
        <taxon>Bacillota</taxon>
        <taxon>Bacilli</taxon>
        <taxon>Bacillales</taxon>
        <taxon>Paenibacillaceae</taxon>
        <taxon>Saccharibacillus</taxon>
    </lineage>
</organism>
<proteinExistence type="predicted"/>
<evidence type="ECO:0000313" key="1">
    <source>
        <dbReference type="EMBL" id="MEJ8302470.1"/>
    </source>
</evidence>
<keyword evidence="2" id="KW-1185">Reference proteome</keyword>
<gene>
    <name evidence="1" type="ORF">WKI47_00925</name>
</gene>
<comment type="caution">
    <text evidence="1">The sequence shown here is derived from an EMBL/GenBank/DDBJ whole genome shotgun (WGS) entry which is preliminary data.</text>
</comment>
<dbReference type="Proteomes" id="UP001380953">
    <property type="component" value="Unassembled WGS sequence"/>
</dbReference>
<reference evidence="1" key="1">
    <citation type="submission" date="2024-03" db="EMBL/GenBank/DDBJ databases">
        <title>Whole genome sequecning of epiphytes from Marcgravia umbellata leaves.</title>
        <authorList>
            <person name="Kumar G."/>
            <person name="Savka M.A."/>
        </authorList>
    </citation>
    <scope>NUCLEOTIDE SEQUENCE</scope>
    <source>
        <strain evidence="1">RIT_BL5</strain>
    </source>
</reference>
<evidence type="ECO:0000313" key="2">
    <source>
        <dbReference type="Proteomes" id="UP001380953"/>
    </source>
</evidence>
<name>A0ACC6P6C7_9BACL</name>
<accession>A0ACC6P6C7</accession>